<dbReference type="PANTHER" id="PTHR30349:SF64">
    <property type="entry name" value="PROPHAGE INTEGRASE INTD-RELATED"/>
    <property type="match status" value="1"/>
</dbReference>
<protein>
    <submittedName>
        <fullName evidence="5">Integrase</fullName>
    </submittedName>
</protein>
<dbReference type="GO" id="GO:0015074">
    <property type="term" value="P:DNA integration"/>
    <property type="evidence" value="ECO:0007669"/>
    <property type="project" value="InterPro"/>
</dbReference>
<evidence type="ECO:0000256" key="1">
    <source>
        <dbReference type="ARBA" id="ARBA00008857"/>
    </source>
</evidence>
<proteinExistence type="inferred from homology"/>
<dbReference type="Proteomes" id="UP000252249">
    <property type="component" value="Unassembled WGS sequence"/>
</dbReference>
<dbReference type="InterPro" id="IPR002104">
    <property type="entry name" value="Integrase_catalytic"/>
</dbReference>
<dbReference type="PANTHER" id="PTHR30349">
    <property type="entry name" value="PHAGE INTEGRASE-RELATED"/>
    <property type="match status" value="1"/>
</dbReference>
<keyword evidence="2" id="KW-0238">DNA-binding</keyword>
<dbReference type="Gene3D" id="1.10.443.10">
    <property type="entry name" value="Intergrase catalytic core"/>
    <property type="match status" value="1"/>
</dbReference>
<keyword evidence="6" id="KW-1185">Reference proteome</keyword>
<reference evidence="5 6" key="1">
    <citation type="submission" date="2018-07" db="EMBL/GenBank/DDBJ databases">
        <title>Oceanihabitans testaceum sp. nov., isolated from marine sediment.</title>
        <authorList>
            <person name="Li C.-M."/>
        </authorList>
    </citation>
    <scope>NUCLEOTIDE SEQUENCE [LARGE SCALE GENOMIC DNA]</scope>
    <source>
        <strain evidence="5 6">S9-10</strain>
    </source>
</reference>
<dbReference type="EMBL" id="QPIG01000001">
    <property type="protein sequence ID" value="RCU58140.1"/>
    <property type="molecule type" value="Genomic_DNA"/>
</dbReference>
<accession>A0A368P771</accession>
<evidence type="ECO:0000313" key="5">
    <source>
        <dbReference type="EMBL" id="RCU58140.1"/>
    </source>
</evidence>
<name>A0A368P771_9FLAO</name>
<organism evidence="5 6">
    <name type="scientific">Oceanihabitans sediminis</name>
    <dbReference type="NCBI Taxonomy" id="1812012"/>
    <lineage>
        <taxon>Bacteria</taxon>
        <taxon>Pseudomonadati</taxon>
        <taxon>Bacteroidota</taxon>
        <taxon>Flavobacteriia</taxon>
        <taxon>Flavobacteriales</taxon>
        <taxon>Flavobacteriaceae</taxon>
        <taxon>Oceanihabitans</taxon>
    </lineage>
</organism>
<dbReference type="GO" id="GO:0006310">
    <property type="term" value="P:DNA recombination"/>
    <property type="evidence" value="ECO:0007669"/>
    <property type="project" value="UniProtKB-KW"/>
</dbReference>
<dbReference type="OrthoDB" id="1493636at2"/>
<evidence type="ECO:0000313" key="6">
    <source>
        <dbReference type="Proteomes" id="UP000252249"/>
    </source>
</evidence>
<dbReference type="InterPro" id="IPR013762">
    <property type="entry name" value="Integrase-like_cat_sf"/>
</dbReference>
<feature type="domain" description="Tyr recombinase" evidence="4">
    <location>
        <begin position="222"/>
        <end position="413"/>
    </location>
</feature>
<evidence type="ECO:0000259" key="4">
    <source>
        <dbReference type="PROSITE" id="PS51898"/>
    </source>
</evidence>
<dbReference type="InterPro" id="IPR025269">
    <property type="entry name" value="SAM-like_dom"/>
</dbReference>
<dbReference type="RefSeq" id="WP_113965665.1">
    <property type="nucleotide sequence ID" value="NZ_QNRP01000001.1"/>
</dbReference>
<evidence type="ECO:0000256" key="3">
    <source>
        <dbReference type="ARBA" id="ARBA00023172"/>
    </source>
</evidence>
<dbReference type="Pfam" id="PF00589">
    <property type="entry name" value="Phage_integrase"/>
    <property type="match status" value="1"/>
</dbReference>
<dbReference type="PROSITE" id="PS51898">
    <property type="entry name" value="TYR_RECOMBINASE"/>
    <property type="match status" value="1"/>
</dbReference>
<dbReference type="Gene3D" id="1.10.150.130">
    <property type="match status" value="1"/>
</dbReference>
<comment type="caution">
    <text evidence="5">The sequence shown here is derived from an EMBL/GenBank/DDBJ whole genome shotgun (WGS) entry which is preliminary data.</text>
</comment>
<dbReference type="InterPro" id="IPR010998">
    <property type="entry name" value="Integrase_recombinase_N"/>
</dbReference>
<comment type="similarity">
    <text evidence="1">Belongs to the 'phage' integrase family.</text>
</comment>
<keyword evidence="3" id="KW-0233">DNA recombination</keyword>
<dbReference type="InterPro" id="IPR011010">
    <property type="entry name" value="DNA_brk_join_enz"/>
</dbReference>
<dbReference type="Pfam" id="PF13102">
    <property type="entry name" value="Phage_int_SAM_5"/>
    <property type="match status" value="1"/>
</dbReference>
<evidence type="ECO:0000256" key="2">
    <source>
        <dbReference type="ARBA" id="ARBA00023125"/>
    </source>
</evidence>
<sequence length="437" mass="51090">MATIKFILKGNNNPSTIYLRFKHGRKYDFSKSTSLLINPKYWNNQKGAVKQISEFADKKNLQNDLNNLKTLILNSFNDHYSKGGIINSDWLNHTIKQYFNQDSKTDLNYLLDYAKHYKENSKSKVLNTGITGVTNNTLKRYVTIINKLTSFESHKKKRYTFEMIDLKFYKDFKNYLLNTEKLNLNTTGRYINYIKTLCIDAKKYGIKINPIVLNGEFRATKEKVSFITLNETEIENIYKHDFKEKPYLNNARNWLIIGVWTGARVSDLLNFTKENIHNGFIEYTAKKTNQKIILPLHPQVKEILDNNNGEFPRKITNQRFNDYIKKVCELAKINEVVKGAKQTKLKKGVWRKVKGEYNKYELVTSHICRRSFATNHYGQLPTPVLMAVTGHQTEKMFLNYIGKTAKDSANVLNNFWQVQEQKKQQKTKLKIVKTETA</sequence>
<dbReference type="AlphaFoldDB" id="A0A368P771"/>
<gene>
    <name evidence="5" type="ORF">DU428_01795</name>
</gene>
<dbReference type="SUPFAM" id="SSF56349">
    <property type="entry name" value="DNA breaking-rejoining enzymes"/>
    <property type="match status" value="1"/>
</dbReference>
<dbReference type="InterPro" id="IPR050090">
    <property type="entry name" value="Tyrosine_recombinase_XerCD"/>
</dbReference>
<dbReference type="GO" id="GO:0003677">
    <property type="term" value="F:DNA binding"/>
    <property type="evidence" value="ECO:0007669"/>
    <property type="project" value="UniProtKB-KW"/>
</dbReference>